<feature type="region of interest" description="Disordered" evidence="4">
    <location>
        <begin position="77"/>
        <end position="100"/>
    </location>
</feature>
<feature type="compositionally biased region" description="Low complexity" evidence="4">
    <location>
        <begin position="79"/>
        <end position="100"/>
    </location>
</feature>
<evidence type="ECO:0000256" key="3">
    <source>
        <dbReference type="PROSITE-ProRule" id="PRU01191"/>
    </source>
</evidence>
<organism evidence="5 6">
    <name type="scientific">Rubroshorea leprosula</name>
    <dbReference type="NCBI Taxonomy" id="152421"/>
    <lineage>
        <taxon>Eukaryota</taxon>
        <taxon>Viridiplantae</taxon>
        <taxon>Streptophyta</taxon>
        <taxon>Embryophyta</taxon>
        <taxon>Tracheophyta</taxon>
        <taxon>Spermatophyta</taxon>
        <taxon>Magnoliopsida</taxon>
        <taxon>eudicotyledons</taxon>
        <taxon>Gunneridae</taxon>
        <taxon>Pentapetalae</taxon>
        <taxon>rosids</taxon>
        <taxon>malvids</taxon>
        <taxon>Malvales</taxon>
        <taxon>Dipterocarpaceae</taxon>
        <taxon>Rubroshorea</taxon>
    </lineage>
</organism>
<feature type="region of interest" description="Disordered" evidence="4">
    <location>
        <begin position="369"/>
        <end position="400"/>
    </location>
</feature>
<feature type="compositionally biased region" description="Basic and acidic residues" evidence="4">
    <location>
        <begin position="305"/>
        <end position="338"/>
    </location>
</feature>
<accession>A0AAV5L6X2</accession>
<feature type="region of interest" description="Disordered" evidence="4">
    <location>
        <begin position="161"/>
        <end position="194"/>
    </location>
</feature>
<reference evidence="5 6" key="1">
    <citation type="journal article" date="2021" name="Commun. Biol.">
        <title>The genome of Shorea leprosula (Dipterocarpaceae) highlights the ecological relevance of drought in aseasonal tropical rainforests.</title>
        <authorList>
            <person name="Ng K.K.S."/>
            <person name="Kobayashi M.J."/>
            <person name="Fawcett J.A."/>
            <person name="Hatakeyama M."/>
            <person name="Paape T."/>
            <person name="Ng C.H."/>
            <person name="Ang C.C."/>
            <person name="Tnah L.H."/>
            <person name="Lee C.T."/>
            <person name="Nishiyama T."/>
            <person name="Sese J."/>
            <person name="O'Brien M.J."/>
            <person name="Copetti D."/>
            <person name="Mohd Noor M.I."/>
            <person name="Ong R.C."/>
            <person name="Putra M."/>
            <person name="Sireger I.Z."/>
            <person name="Indrioko S."/>
            <person name="Kosugi Y."/>
            <person name="Izuno A."/>
            <person name="Isagi Y."/>
            <person name="Lee S.L."/>
            <person name="Shimizu K.K."/>
        </authorList>
    </citation>
    <scope>NUCLEOTIDE SEQUENCE [LARGE SCALE GENOMIC DNA]</scope>
    <source>
        <strain evidence="5">214</strain>
    </source>
</reference>
<feature type="region of interest" description="Disordered" evidence="4">
    <location>
        <begin position="303"/>
        <end position="344"/>
    </location>
</feature>
<dbReference type="AlphaFoldDB" id="A0AAV5L6X2"/>
<protein>
    <submittedName>
        <fullName evidence="5">Uncharacterized protein</fullName>
    </submittedName>
</protein>
<evidence type="ECO:0000313" key="6">
    <source>
        <dbReference type="Proteomes" id="UP001054252"/>
    </source>
</evidence>
<evidence type="ECO:0000313" key="5">
    <source>
        <dbReference type="EMBL" id="GKV32897.1"/>
    </source>
</evidence>
<evidence type="ECO:0000256" key="1">
    <source>
        <dbReference type="ARBA" id="ARBA00023015"/>
    </source>
</evidence>
<evidence type="ECO:0000256" key="2">
    <source>
        <dbReference type="ARBA" id="ARBA00023163"/>
    </source>
</evidence>
<dbReference type="Proteomes" id="UP001054252">
    <property type="component" value="Unassembled WGS sequence"/>
</dbReference>
<dbReference type="EMBL" id="BPVZ01000098">
    <property type="protein sequence ID" value="GKV32897.1"/>
    <property type="molecule type" value="Genomic_DNA"/>
</dbReference>
<dbReference type="Pfam" id="PF03514">
    <property type="entry name" value="GRAS"/>
    <property type="match status" value="1"/>
</dbReference>
<feature type="compositionally biased region" description="Basic and acidic residues" evidence="4">
    <location>
        <begin position="369"/>
        <end position="383"/>
    </location>
</feature>
<sequence>MDPKSPEFSDYYINGIQDGQDTILTNPDQNPSLTNGFDFHVPSPDLGFMDVPFLPSNSEPAASFPSSVSVRGADEVSFTPTTGWSPGGDSSSPASDTESSDPVLKFISQILMEENVENEPWEDPLALRYTEQTLYEALGEQYPPPPPPPINEPQLVLNQNMESPNTDVSGSSYGCATNNHPSSSPETSTGTDNLWGEDVGFQNPALLQVPLPSDHNFQSNSNHLSSEFSAESNDTLGNMGNSLMEPSATEFMVQNIFSDTESVLQFKRGFEEASKFLPTSNQLIINLESSTFATNQKEGVSNVIVKEDKRERQQSPDRSKGRKNHERENRDLEEERSTKQSAVYVEEGELSEMFDKVLLYTCKPVGNEDVKHEESRTLEKNEQPSESNGGKSRSKRQGKKKETIDLRTLLILCAQAISSFDNRTAGELLKQIREHSSPSGDGSQKLAHYFANGLAARLDGSGSGIQNFYAMNPASQTAPFEHVFSKETTCCSRRPVVAGEMGLHE</sequence>
<keyword evidence="6" id="KW-1185">Reference proteome</keyword>
<keyword evidence="1" id="KW-0805">Transcription regulation</keyword>
<gene>
    <name evidence="5" type="ORF">SLEP1_g41463</name>
</gene>
<evidence type="ECO:0000256" key="4">
    <source>
        <dbReference type="SAM" id="MobiDB-lite"/>
    </source>
</evidence>
<feature type="compositionally biased region" description="Polar residues" evidence="4">
    <location>
        <begin position="161"/>
        <end position="192"/>
    </location>
</feature>
<keyword evidence="2" id="KW-0804">Transcription</keyword>
<name>A0AAV5L6X2_9ROSI</name>
<comment type="caution">
    <text evidence="5">The sequence shown here is derived from an EMBL/GenBank/DDBJ whole genome shotgun (WGS) entry which is preliminary data.</text>
</comment>
<dbReference type="InterPro" id="IPR005202">
    <property type="entry name" value="TF_GRAS"/>
</dbReference>
<proteinExistence type="inferred from homology"/>
<dbReference type="PROSITE" id="PS50985">
    <property type="entry name" value="GRAS"/>
    <property type="match status" value="1"/>
</dbReference>
<comment type="caution">
    <text evidence="3">Lacks conserved residue(s) required for the propagation of feature annotation.</text>
</comment>
<dbReference type="PANTHER" id="PTHR31636">
    <property type="entry name" value="OSJNBA0084A10.13 PROTEIN-RELATED"/>
    <property type="match status" value="1"/>
</dbReference>
<comment type="similarity">
    <text evidence="3">Belongs to the GRAS family.</text>
</comment>